<evidence type="ECO:0000313" key="8">
    <source>
        <dbReference type="Proteomes" id="UP001305498"/>
    </source>
</evidence>
<proteinExistence type="inferred from homology"/>
<gene>
    <name evidence="4" type="primary">sbcD</name>
    <name evidence="7" type="ORF">N8K70_02415</name>
</gene>
<sequence>MRILHTSDWHIGRTFHGYSTLDALRGVLGALVGEVRRRDVDVVVVAGDVFDTGTPAASCYTVLTDALREIGATGARIVLTSGNHDNAARLGFTAPLLRDGIHVITDPRAVGAPVTIDDAHGPVHFYGIPYLEPAIVRSVWPGAELRTQEHAIRHAMGLVNADRAERGGRSVVVSHCFAGDVEPTAGVEREIRQGTLDVVPLADFGGPDYVALGHIHGRSRLAENVRYSGAPLHYSFGEGGKPRGAWIVDIGADGVEGVEWMDLPVPRRLTTLRGPLDDLLTDERLAPHEGDWVCAVLTDPNPPLEPMRKLKARFPHCATVRIAPEGGADADRRTFRERVESARSDGELVDDFLAHVRGGRRATDAEREIIGDVVSTREGAEARA</sequence>
<dbReference type="Pfam" id="PF00149">
    <property type="entry name" value="Metallophos"/>
    <property type="match status" value="1"/>
</dbReference>
<dbReference type="InterPro" id="IPR004593">
    <property type="entry name" value="SbcD"/>
</dbReference>
<evidence type="ECO:0000256" key="3">
    <source>
        <dbReference type="ARBA" id="ARBA00013365"/>
    </source>
</evidence>
<comment type="similarity">
    <text evidence="1 4">Belongs to the SbcD family.</text>
</comment>
<dbReference type="Pfam" id="PF12320">
    <property type="entry name" value="SbcD_C"/>
    <property type="match status" value="1"/>
</dbReference>
<reference evidence="7 8" key="1">
    <citation type="submission" date="2023-02" db="EMBL/GenBank/DDBJ databases">
        <title>Microbacterium betulae sp. nov., isolated from birch wood.</title>
        <authorList>
            <person name="Pasciak M."/>
            <person name="Pawlik K.J."/>
            <person name="Martynowski D."/>
            <person name="Laczmanski L."/>
            <person name="Ciekot J."/>
            <person name="Szponar B."/>
            <person name="Wojcik-Fatla A."/>
            <person name="Mackiewicz B."/>
            <person name="Farian E."/>
            <person name="Cholewa G."/>
            <person name="Cholewa A."/>
            <person name="Dutkiewicz J."/>
        </authorList>
    </citation>
    <scope>NUCLEOTIDE SEQUENCE [LARGE SCALE GENOMIC DNA]</scope>
    <source>
        <strain evidence="7 8">AB</strain>
    </source>
</reference>
<dbReference type="InterPro" id="IPR026843">
    <property type="entry name" value="SbcD_C"/>
</dbReference>
<dbReference type="SUPFAM" id="SSF56300">
    <property type="entry name" value="Metallo-dependent phosphatases"/>
    <property type="match status" value="1"/>
</dbReference>
<keyword evidence="4 7" id="KW-0269">Exonuclease</keyword>
<feature type="domain" description="Calcineurin-like phosphoesterase" evidence="5">
    <location>
        <begin position="1"/>
        <end position="217"/>
    </location>
</feature>
<dbReference type="InterPro" id="IPR050535">
    <property type="entry name" value="DNA_Repair-Maintenance_Comp"/>
</dbReference>
<dbReference type="PANTHER" id="PTHR30337:SF0">
    <property type="entry name" value="NUCLEASE SBCCD SUBUNIT D"/>
    <property type="match status" value="1"/>
</dbReference>
<keyword evidence="4" id="KW-0255">Endonuclease</keyword>
<dbReference type="AlphaFoldDB" id="A0AA97I5B6"/>
<comment type="function">
    <text evidence="4">SbcCD cleaves DNA hairpin structures. These structures can inhibit DNA replication and are intermediates in certain DNA recombination reactions. The complex acts as a 3'-&gt;5' double strand exonuclease that can open hairpins. It also has a 5' single-strand endonuclease activity.</text>
</comment>
<organism evidence="7 8">
    <name type="scientific">Microbacterium betulae</name>
    <dbReference type="NCBI Taxonomy" id="2981139"/>
    <lineage>
        <taxon>Bacteria</taxon>
        <taxon>Bacillati</taxon>
        <taxon>Actinomycetota</taxon>
        <taxon>Actinomycetes</taxon>
        <taxon>Micrococcales</taxon>
        <taxon>Microbacteriaceae</taxon>
        <taxon>Microbacterium</taxon>
    </lineage>
</organism>
<evidence type="ECO:0000256" key="4">
    <source>
        <dbReference type="RuleBase" id="RU363069"/>
    </source>
</evidence>
<name>A0AA97I5B6_9MICO</name>
<evidence type="ECO:0000259" key="5">
    <source>
        <dbReference type="Pfam" id="PF00149"/>
    </source>
</evidence>
<keyword evidence="4" id="KW-0233">DNA recombination</keyword>
<dbReference type="GO" id="GO:0006260">
    <property type="term" value="P:DNA replication"/>
    <property type="evidence" value="ECO:0007669"/>
    <property type="project" value="UniProtKB-KW"/>
</dbReference>
<accession>A0AA97I5B6</accession>
<dbReference type="GO" id="GO:0004519">
    <property type="term" value="F:endonuclease activity"/>
    <property type="evidence" value="ECO:0007669"/>
    <property type="project" value="UniProtKB-KW"/>
</dbReference>
<evidence type="ECO:0000256" key="1">
    <source>
        <dbReference type="ARBA" id="ARBA00010555"/>
    </source>
</evidence>
<protein>
    <recommendedName>
        <fullName evidence="3 4">Nuclease SbcCD subunit D</fullName>
    </recommendedName>
</protein>
<keyword evidence="4" id="KW-0540">Nuclease</keyword>
<evidence type="ECO:0000259" key="6">
    <source>
        <dbReference type="Pfam" id="PF12320"/>
    </source>
</evidence>
<dbReference type="GO" id="GO:0008408">
    <property type="term" value="F:3'-5' exonuclease activity"/>
    <property type="evidence" value="ECO:0007669"/>
    <property type="project" value="InterPro"/>
</dbReference>
<dbReference type="KEGG" id="mbet:N8K70_02415"/>
<dbReference type="GO" id="GO:0006310">
    <property type="term" value="P:DNA recombination"/>
    <property type="evidence" value="ECO:0007669"/>
    <property type="project" value="UniProtKB-KW"/>
</dbReference>
<dbReference type="PANTHER" id="PTHR30337">
    <property type="entry name" value="COMPONENT OF ATP-DEPENDENT DSDNA EXONUCLEASE"/>
    <property type="match status" value="1"/>
</dbReference>
<dbReference type="RefSeq" id="WP_317140023.1">
    <property type="nucleotide sequence ID" value="NZ_CP118157.1"/>
</dbReference>
<dbReference type="Gene3D" id="3.60.21.10">
    <property type="match status" value="1"/>
</dbReference>
<evidence type="ECO:0000256" key="2">
    <source>
        <dbReference type="ARBA" id="ARBA00011322"/>
    </source>
</evidence>
<keyword evidence="8" id="KW-1185">Reference proteome</keyword>
<keyword evidence="4" id="KW-0378">Hydrolase</keyword>
<evidence type="ECO:0000313" key="7">
    <source>
        <dbReference type="EMBL" id="WOF23551.1"/>
    </source>
</evidence>
<dbReference type="InterPro" id="IPR029052">
    <property type="entry name" value="Metallo-depent_PP-like"/>
</dbReference>
<dbReference type="EMBL" id="CP118157">
    <property type="protein sequence ID" value="WOF23551.1"/>
    <property type="molecule type" value="Genomic_DNA"/>
</dbReference>
<dbReference type="Proteomes" id="UP001305498">
    <property type="component" value="Chromosome"/>
</dbReference>
<feature type="domain" description="Nuclease SbcCD subunit D C-terminal" evidence="6">
    <location>
        <begin position="266"/>
        <end position="355"/>
    </location>
</feature>
<comment type="subunit">
    <text evidence="2 4">Heterodimer of SbcC and SbcD.</text>
</comment>
<dbReference type="NCBIfam" id="TIGR00619">
    <property type="entry name" value="sbcd"/>
    <property type="match status" value="1"/>
</dbReference>
<dbReference type="InterPro" id="IPR004843">
    <property type="entry name" value="Calcineurin-like_PHP"/>
</dbReference>
<keyword evidence="4" id="KW-0235">DNA replication</keyword>